<evidence type="ECO:0008006" key="3">
    <source>
        <dbReference type="Google" id="ProtNLM"/>
    </source>
</evidence>
<dbReference type="InterPro" id="IPR011990">
    <property type="entry name" value="TPR-like_helical_dom_sf"/>
</dbReference>
<sequence>MQEQSGRIEKGLIWKMKKFEKMTKRFVAGSVMAGLVFIGVGQVGMAQDFPKQVKIADSKVLLERYDEAEKIYKKIVASNQAPIVTAYVHYKLGMLYRNRDEDQRATAEYEKGLAVLAEAGVQDHQIGKYLAQAMADPQW</sequence>
<keyword evidence="2" id="KW-1185">Reference proteome</keyword>
<dbReference type="InParanoid" id="A0A2G4YM89"/>
<evidence type="ECO:0000313" key="1">
    <source>
        <dbReference type="EMBL" id="PHZ83407.1"/>
    </source>
</evidence>
<protein>
    <recommendedName>
        <fullName evidence="3">Tetratricopeptide repeat protein</fullName>
    </recommendedName>
</protein>
<reference evidence="1 2" key="1">
    <citation type="submission" date="2017-10" db="EMBL/GenBank/DDBJ databases">
        <title>Frigbacter circumglobatus gen. nov. sp. nov., isolated from sediment cultured in situ.</title>
        <authorList>
            <person name="Zhao Z."/>
        </authorList>
    </citation>
    <scope>NUCLEOTIDE SEQUENCE [LARGE SCALE GENOMIC DNA]</scope>
    <source>
        <strain evidence="1 2">ZYL</strain>
    </source>
</reference>
<dbReference type="Gene3D" id="1.25.40.10">
    <property type="entry name" value="Tetratricopeptide repeat domain"/>
    <property type="match status" value="1"/>
</dbReference>
<dbReference type="EMBL" id="PDEM01000033">
    <property type="protein sequence ID" value="PHZ83407.1"/>
    <property type="molecule type" value="Genomic_DNA"/>
</dbReference>
<evidence type="ECO:0000313" key="2">
    <source>
        <dbReference type="Proteomes" id="UP000229730"/>
    </source>
</evidence>
<dbReference type="SUPFAM" id="SSF48452">
    <property type="entry name" value="TPR-like"/>
    <property type="match status" value="1"/>
</dbReference>
<organism evidence="1 2">
    <name type="scientific">Paremcibacter congregatus</name>
    <dbReference type="NCBI Taxonomy" id="2043170"/>
    <lineage>
        <taxon>Bacteria</taxon>
        <taxon>Pseudomonadati</taxon>
        <taxon>Pseudomonadota</taxon>
        <taxon>Alphaproteobacteria</taxon>
        <taxon>Emcibacterales</taxon>
        <taxon>Emcibacteraceae</taxon>
        <taxon>Paremcibacter</taxon>
    </lineage>
</organism>
<dbReference type="Proteomes" id="UP000229730">
    <property type="component" value="Unassembled WGS sequence"/>
</dbReference>
<accession>A0A2G4YM89</accession>
<comment type="caution">
    <text evidence="1">The sequence shown here is derived from an EMBL/GenBank/DDBJ whole genome shotgun (WGS) entry which is preliminary data.</text>
</comment>
<name>A0A2G4YM89_9PROT</name>
<gene>
    <name evidence="1" type="ORF">CRD36_17765</name>
</gene>
<proteinExistence type="predicted"/>
<dbReference type="AlphaFoldDB" id="A0A2G4YM89"/>